<keyword evidence="2 4" id="KW-0067">ATP-binding</keyword>
<dbReference type="EMBL" id="SDMQ01000005">
    <property type="protein sequence ID" value="TBT85431.1"/>
    <property type="molecule type" value="Genomic_DNA"/>
</dbReference>
<feature type="coiled-coil region" evidence="4">
    <location>
        <begin position="9"/>
        <end position="50"/>
    </location>
</feature>
<dbReference type="RefSeq" id="WP_131167772.1">
    <property type="nucleotide sequence ID" value="NZ_SDMQ01000005.1"/>
</dbReference>
<dbReference type="InterPro" id="IPR027417">
    <property type="entry name" value="P-loop_NTPase"/>
</dbReference>
<keyword evidence="8" id="KW-1185">Reference proteome</keyword>
<dbReference type="AlphaFoldDB" id="A0A4Q9KEC3"/>
<comment type="subunit">
    <text evidence="4">Homohexamer. Assembles into a hexameric ring structure.</text>
</comment>
<dbReference type="InterPro" id="IPR050168">
    <property type="entry name" value="AAA_ATPase_domain"/>
</dbReference>
<dbReference type="Proteomes" id="UP000292373">
    <property type="component" value="Unassembled WGS sequence"/>
</dbReference>
<dbReference type="PROSITE" id="PS00674">
    <property type="entry name" value="AAA"/>
    <property type="match status" value="1"/>
</dbReference>
<dbReference type="NCBIfam" id="TIGR03689">
    <property type="entry name" value="pup_AAA"/>
    <property type="match status" value="1"/>
</dbReference>
<evidence type="ECO:0000256" key="4">
    <source>
        <dbReference type="HAMAP-Rule" id="MF_02112"/>
    </source>
</evidence>
<evidence type="ECO:0000313" key="7">
    <source>
        <dbReference type="EMBL" id="TBT85431.1"/>
    </source>
</evidence>
<evidence type="ECO:0000256" key="3">
    <source>
        <dbReference type="ARBA" id="ARBA00023054"/>
    </source>
</evidence>
<keyword evidence="7" id="KW-0647">Proteasome</keyword>
<dbReference type="InterPro" id="IPR003960">
    <property type="entry name" value="ATPase_AAA_CS"/>
</dbReference>
<comment type="caution">
    <text evidence="7">The sequence shown here is derived from an EMBL/GenBank/DDBJ whole genome shotgun (WGS) entry which is preliminary data.</text>
</comment>
<feature type="domain" description="AAA+ ATPase" evidence="6">
    <location>
        <begin position="228"/>
        <end position="369"/>
    </location>
</feature>
<dbReference type="Gene3D" id="3.40.50.300">
    <property type="entry name" value="P-loop containing nucleotide triphosphate hydrolases"/>
    <property type="match status" value="1"/>
</dbReference>
<keyword evidence="1 4" id="KW-0547">Nucleotide-binding</keyword>
<dbReference type="PANTHER" id="PTHR23077">
    <property type="entry name" value="AAA-FAMILY ATPASE"/>
    <property type="match status" value="1"/>
</dbReference>
<dbReference type="SUPFAM" id="SSF52540">
    <property type="entry name" value="P-loop containing nucleoside triphosphate hydrolases"/>
    <property type="match status" value="1"/>
</dbReference>
<reference evidence="7 8" key="1">
    <citation type="submission" date="2019-01" db="EMBL/GenBank/DDBJ databases">
        <title>Lactibacter flavus gen. nov., sp. nov., a novel bacterium of the family Propionibacteriaceae isolated from raw milk and dairy products.</title>
        <authorList>
            <person name="Huptas C."/>
            <person name="Wenning M."/>
            <person name="Breitenwieser F."/>
            <person name="Doll E."/>
            <person name="Von Neubeck M."/>
            <person name="Busse H.-J."/>
            <person name="Scherer S."/>
        </authorList>
    </citation>
    <scope>NUCLEOTIDE SEQUENCE [LARGE SCALE GENOMIC DNA]</scope>
    <source>
        <strain evidence="7 8">KCTC 33808</strain>
    </source>
</reference>
<dbReference type="HAMAP" id="MF_02112">
    <property type="entry name" value="ARC_ATPase"/>
    <property type="match status" value="1"/>
</dbReference>
<dbReference type="PANTHER" id="PTHR23077:SF144">
    <property type="entry name" value="PROTEASOME-ASSOCIATED ATPASE"/>
    <property type="match status" value="1"/>
</dbReference>
<evidence type="ECO:0000256" key="1">
    <source>
        <dbReference type="ARBA" id="ARBA00022741"/>
    </source>
</evidence>
<protein>
    <recommendedName>
        <fullName evidence="4">AAA ATPase forming ring-shaped complexes</fullName>
        <shortName evidence="4">ARC</shortName>
    </recommendedName>
</protein>
<dbReference type="OrthoDB" id="9809379at2"/>
<proteinExistence type="inferred from homology"/>
<dbReference type="GO" id="GO:0016887">
    <property type="term" value="F:ATP hydrolysis activity"/>
    <property type="evidence" value="ECO:0007669"/>
    <property type="project" value="UniProtKB-UniRule"/>
</dbReference>
<comment type="similarity">
    <text evidence="4 5">Belongs to the AAA ATPase family.</text>
</comment>
<accession>A0A4Q9KEC3</accession>
<dbReference type="FunFam" id="3.40.50.300:FF:001025">
    <property type="entry name" value="ATPase family, AAA domain-containing 2B"/>
    <property type="match status" value="1"/>
</dbReference>
<name>A0A4Q9KEC3_9ACTN</name>
<dbReference type="Pfam" id="PF16450">
    <property type="entry name" value="Prot_ATP_ID_OB_C"/>
    <property type="match status" value="1"/>
</dbReference>
<evidence type="ECO:0000256" key="5">
    <source>
        <dbReference type="RuleBase" id="RU003651"/>
    </source>
</evidence>
<sequence length="527" mass="56190">MTDGDARRLEVAERRLAQARADARALAQHNDKLNATLRDARGQLVALREQVAALALPPQQFGVVLGLPEAGLADVHVGGRLLRAAVAPEVVDVERLDVGARVLVNEAHVAVAVVDHPPAGEIVRVRERLDATTALVAGTNDEEVVVTLASSLRHADLTPGQSLLADRRALVAWASVERTDVEELTLEEVPDVSWADIGGLDDQIAQVRDAVELPFRHRDLFIEFGLAAPKGVLLYGPPGCGKTLVAKAVANSAGSSFLNIKGPELLNKYVGETERQIRLTFARAREVAEAGRPVIVFFDEMDSLFRTRGSGVSSDVESTIVPQLLAEIDGVESLANVIVIGATNREDLIDPAILRPGRLDVKIRLDRPGRAGAAEILGLSLTGATPWNGAEADAAGGAGVLRASVIADAVDDLYARTEQNQFVEVTYASGQREVLYVGDFTSGAMLANIAARAKKTAIKELLEGGERGVRRAHVLAAVRDEVAQNEDLPNTTNPEDWAKLSGRRGERIVFMRTLAGGSQGGIRALDG</sequence>
<dbReference type="InterPro" id="IPR041626">
    <property type="entry name" value="Prot_ATP_ID_OB_N"/>
</dbReference>
<dbReference type="GO" id="GO:0005524">
    <property type="term" value="F:ATP binding"/>
    <property type="evidence" value="ECO:0007669"/>
    <property type="project" value="UniProtKB-UniRule"/>
</dbReference>
<evidence type="ECO:0000313" key="8">
    <source>
        <dbReference type="Proteomes" id="UP000292373"/>
    </source>
</evidence>
<evidence type="ECO:0000259" key="6">
    <source>
        <dbReference type="SMART" id="SM00382"/>
    </source>
</evidence>
<organism evidence="7 8">
    <name type="scientific">Propioniciclava sinopodophylli</name>
    <dbReference type="NCBI Taxonomy" id="1837344"/>
    <lineage>
        <taxon>Bacteria</taxon>
        <taxon>Bacillati</taxon>
        <taxon>Actinomycetota</taxon>
        <taxon>Actinomycetes</taxon>
        <taxon>Propionibacteriales</taxon>
        <taxon>Propionibacteriaceae</taxon>
        <taxon>Propioniciclava</taxon>
    </lineage>
</organism>
<dbReference type="InterPro" id="IPR003959">
    <property type="entry name" value="ATPase_AAA_core"/>
</dbReference>
<dbReference type="GO" id="GO:0000502">
    <property type="term" value="C:proteasome complex"/>
    <property type="evidence" value="ECO:0007669"/>
    <property type="project" value="UniProtKB-KW"/>
</dbReference>
<dbReference type="InterPro" id="IPR032501">
    <property type="entry name" value="Prot_ATP_ID_OB_2nd"/>
</dbReference>
<dbReference type="SMART" id="SM00382">
    <property type="entry name" value="AAA"/>
    <property type="match status" value="1"/>
</dbReference>
<dbReference type="GO" id="GO:0019941">
    <property type="term" value="P:modification-dependent protein catabolic process"/>
    <property type="evidence" value="ECO:0007669"/>
    <property type="project" value="InterPro"/>
</dbReference>
<dbReference type="Gene3D" id="1.20.5.170">
    <property type="match status" value="1"/>
</dbReference>
<dbReference type="Gene3D" id="1.10.8.60">
    <property type="match status" value="1"/>
</dbReference>
<dbReference type="InterPro" id="IPR022482">
    <property type="entry name" value="Proteasome_ATPase"/>
</dbReference>
<evidence type="ECO:0000256" key="2">
    <source>
        <dbReference type="ARBA" id="ARBA00022840"/>
    </source>
</evidence>
<dbReference type="InterPro" id="IPR003593">
    <property type="entry name" value="AAA+_ATPase"/>
</dbReference>
<dbReference type="Gene3D" id="2.40.50.140">
    <property type="entry name" value="Nucleic acid-binding proteins"/>
    <property type="match status" value="2"/>
</dbReference>
<dbReference type="Pfam" id="PF17758">
    <property type="entry name" value="Prot_ATP_ID_OB_N"/>
    <property type="match status" value="1"/>
</dbReference>
<feature type="binding site" evidence="4">
    <location>
        <begin position="239"/>
        <end position="244"/>
    </location>
    <ligand>
        <name>ATP</name>
        <dbReference type="ChEBI" id="CHEBI:30616"/>
    </ligand>
</feature>
<dbReference type="InterPro" id="IPR012340">
    <property type="entry name" value="NA-bd_OB-fold"/>
</dbReference>
<gene>
    <name evidence="4 7" type="primary">arc</name>
    <name evidence="7" type="ORF">ET989_06720</name>
</gene>
<dbReference type="GO" id="GO:0010498">
    <property type="term" value="P:proteasomal protein catabolic process"/>
    <property type="evidence" value="ECO:0007669"/>
    <property type="project" value="InterPro"/>
</dbReference>
<keyword evidence="3 4" id="KW-0175">Coiled coil</keyword>
<keyword evidence="7" id="KW-0378">Hydrolase</keyword>
<dbReference type="Pfam" id="PF00004">
    <property type="entry name" value="AAA"/>
    <property type="match status" value="1"/>
</dbReference>